<dbReference type="CDD" id="cd01948">
    <property type="entry name" value="EAL"/>
    <property type="match status" value="1"/>
</dbReference>
<gene>
    <name evidence="2" type="ORF">So717_23770</name>
</gene>
<reference evidence="2 3" key="1">
    <citation type="submission" date="2019-12" db="EMBL/GenBank/DDBJ databases">
        <title>Roseobacter cerasinus sp. nov., isolated from seawater around aquaculture.</title>
        <authorList>
            <person name="Muramatsu S."/>
            <person name="Takabe Y."/>
            <person name="Mori K."/>
            <person name="Takaichi S."/>
            <person name="Hanada S."/>
        </authorList>
    </citation>
    <scope>NUCLEOTIDE SEQUENCE [LARGE SCALE GENOMIC DNA]</scope>
    <source>
        <strain evidence="2 3">AI77</strain>
    </source>
</reference>
<evidence type="ECO:0000313" key="3">
    <source>
        <dbReference type="Proteomes" id="UP000436522"/>
    </source>
</evidence>
<protein>
    <submittedName>
        <fullName evidence="2">Diguanylate phosphodiesterase</fullName>
    </submittedName>
</protein>
<sequence length="234" mass="26229">MAFQPIFDIETGEVFAQEALVRGKDGRGAGQIFEKVTDENRYRFDQLCRKTAIEVATQVGMTSALSINFMPNAVYEPSHCIAQTLWAADKYDFDISRIIFEFTEVEKVRDTQHLINIIETYREIGFRTAIDDFGAGFSGLNLLADVVPDLVKLDRHLIAGLHQNRVRQAIVKRTKQLCDDLGVNVVAEGIELCEEVEALAELGITLMQGYCLARPQFEQIKSVPDIDLSVGSVR</sequence>
<evidence type="ECO:0000259" key="1">
    <source>
        <dbReference type="PROSITE" id="PS50883"/>
    </source>
</evidence>
<dbReference type="SMART" id="SM00052">
    <property type="entry name" value="EAL"/>
    <property type="match status" value="1"/>
</dbReference>
<comment type="caution">
    <text evidence="2">The sequence shown here is derived from an EMBL/GenBank/DDBJ whole genome shotgun (WGS) entry which is preliminary data.</text>
</comment>
<dbReference type="GO" id="GO:0071111">
    <property type="term" value="F:cyclic-guanylate-specific phosphodiesterase activity"/>
    <property type="evidence" value="ECO:0007669"/>
    <property type="project" value="InterPro"/>
</dbReference>
<proteinExistence type="predicted"/>
<feature type="domain" description="EAL" evidence="1">
    <location>
        <begin position="1"/>
        <end position="229"/>
    </location>
</feature>
<dbReference type="AlphaFoldDB" id="A0A640VSN6"/>
<name>A0A640VSN6_9RHOB</name>
<keyword evidence="3" id="KW-1185">Reference proteome</keyword>
<organism evidence="2 3">
    <name type="scientific">Roseobacter cerasinus</name>
    <dbReference type="NCBI Taxonomy" id="2602289"/>
    <lineage>
        <taxon>Bacteria</taxon>
        <taxon>Pseudomonadati</taxon>
        <taxon>Pseudomonadota</taxon>
        <taxon>Alphaproteobacteria</taxon>
        <taxon>Rhodobacterales</taxon>
        <taxon>Roseobacteraceae</taxon>
        <taxon>Roseobacter</taxon>
    </lineage>
</organism>
<dbReference type="Gene3D" id="3.20.20.450">
    <property type="entry name" value="EAL domain"/>
    <property type="match status" value="1"/>
</dbReference>
<dbReference type="Proteomes" id="UP000436522">
    <property type="component" value="Unassembled WGS sequence"/>
</dbReference>
<dbReference type="SUPFAM" id="SSF141868">
    <property type="entry name" value="EAL domain-like"/>
    <property type="match status" value="1"/>
</dbReference>
<dbReference type="Pfam" id="PF00563">
    <property type="entry name" value="EAL"/>
    <property type="match status" value="1"/>
</dbReference>
<evidence type="ECO:0000313" key="2">
    <source>
        <dbReference type="EMBL" id="GFE50624.1"/>
    </source>
</evidence>
<dbReference type="InterPro" id="IPR001633">
    <property type="entry name" value="EAL_dom"/>
</dbReference>
<dbReference type="PROSITE" id="PS50883">
    <property type="entry name" value="EAL"/>
    <property type="match status" value="1"/>
</dbReference>
<dbReference type="InterPro" id="IPR050706">
    <property type="entry name" value="Cyclic-di-GMP_PDE-like"/>
</dbReference>
<dbReference type="InterPro" id="IPR035919">
    <property type="entry name" value="EAL_sf"/>
</dbReference>
<dbReference type="PANTHER" id="PTHR33121">
    <property type="entry name" value="CYCLIC DI-GMP PHOSPHODIESTERASE PDEF"/>
    <property type="match status" value="1"/>
</dbReference>
<accession>A0A640VSN6</accession>
<dbReference type="PANTHER" id="PTHR33121:SF15">
    <property type="entry name" value="BLUE LIGHT- AND TEMPERATURE-REGULATED ANTIREPRESSOR BLUF"/>
    <property type="match status" value="1"/>
</dbReference>
<dbReference type="EMBL" id="BLIV01000004">
    <property type="protein sequence ID" value="GFE50624.1"/>
    <property type="molecule type" value="Genomic_DNA"/>
</dbReference>